<evidence type="ECO:0000313" key="4">
    <source>
        <dbReference type="EMBL" id="MDE5419419.1"/>
    </source>
</evidence>
<dbReference type="Gene3D" id="2.60.40.1180">
    <property type="entry name" value="Golgi alpha-mannosidase II"/>
    <property type="match status" value="1"/>
</dbReference>
<dbReference type="Pfam" id="PF10438">
    <property type="entry name" value="Cyc-maltodext_C"/>
    <property type="match status" value="1"/>
</dbReference>
<dbReference type="PANTHER" id="PTHR10357">
    <property type="entry name" value="ALPHA-AMYLASE FAMILY MEMBER"/>
    <property type="match status" value="1"/>
</dbReference>
<dbReference type="RefSeq" id="WP_275110749.1">
    <property type="nucleotide sequence ID" value="NZ_JAKJSC010000004.1"/>
</dbReference>
<name>A0ABT5VVH9_9BACT</name>
<gene>
    <name evidence="4" type="ORF">L3049_15590</name>
</gene>
<dbReference type="SUPFAM" id="SSF81296">
    <property type="entry name" value="E set domains"/>
    <property type="match status" value="1"/>
</dbReference>
<keyword evidence="2" id="KW-0326">Glycosidase</keyword>
<proteinExistence type="predicted"/>
<dbReference type="Proteomes" id="UP001528920">
    <property type="component" value="Unassembled WGS sequence"/>
</dbReference>
<comment type="caution">
    <text evidence="4">The sequence shown here is derived from an EMBL/GenBank/DDBJ whole genome shotgun (WGS) entry which is preliminary data.</text>
</comment>
<dbReference type="SUPFAM" id="SSF51445">
    <property type="entry name" value="(Trans)glycosidases"/>
    <property type="match status" value="1"/>
</dbReference>
<dbReference type="SMART" id="SM00642">
    <property type="entry name" value="Aamy"/>
    <property type="match status" value="1"/>
</dbReference>
<reference evidence="4 5" key="1">
    <citation type="submission" date="2022-01" db="EMBL/GenBank/DDBJ databases">
        <title>Labilibaculum sp. nov, a marine bacterium isolated from Antarctica.</title>
        <authorList>
            <person name="Dai W."/>
        </authorList>
    </citation>
    <scope>NUCLEOTIDE SEQUENCE [LARGE SCALE GENOMIC DNA]</scope>
    <source>
        <strain evidence="4 5">DW002</strain>
    </source>
</reference>
<keyword evidence="1 4" id="KW-0378">Hydrolase</keyword>
<feature type="domain" description="Glycosyl hydrolase family 13 catalytic" evidence="3">
    <location>
        <begin position="131"/>
        <end position="528"/>
    </location>
</feature>
<dbReference type="InterPro" id="IPR013780">
    <property type="entry name" value="Glyco_hydro_b"/>
</dbReference>
<evidence type="ECO:0000256" key="1">
    <source>
        <dbReference type="ARBA" id="ARBA00022801"/>
    </source>
</evidence>
<sequence length="617" mass="71413">MRAYLISFLFISFFSLNCFSKDLKIEKVEPMFWWVDMKNPSLQLLIHGDNISEYDVSVNYAGVRIDDIIKTDMPNYLFVNLMIKQGTKAGHFDINFSLDGKTKASYQYELKERRENSAKRIGFNESDVMYLLMPDRFANGNPNNDSVEKLTDKFDRENPDGRHGGDIQGMINHLDYLKELGVTAIWSTPLMEDNQPTVSYHTYAITDYYHIDARYGNNDDYARLSAEAKKRGIKIVMDVVTNHCGSAHWWMNDLPTKDWVHTFPEYTNSNHRKSTTNDPYVSKTDYDKNFNGWFDTSMPDLNQKNDFLVTYFAQNTIWWIEYADLGGIRIDTYPYNDKHGMAVICKSIMDEYPNMNIVGESWLETPAEIAYWQKGSLNHDGFNSELPSVMDFSLFFAMPKAFNEKEGWSEGLIRLYNSLALDYLYADPYNLLIFAENHDTDHIMSTFEGDIDKYKQLMTFLATTRGIPQLYVGTEILLEGKKSDGDGVMRIDFPGGWEGDERNAFTAEGRTEKENEAFDFLKNLLNWRKENPVIHTGKLMHYIPEHNTYVYFRSNEDKTVMVVINKNEKEQDLKLNRFEESMKQFSSGTDVLSGKTYDFSNGSISLAPNTSVILELK</sequence>
<dbReference type="SUPFAM" id="SSF51011">
    <property type="entry name" value="Glycosyl hydrolase domain"/>
    <property type="match status" value="1"/>
</dbReference>
<dbReference type="InterPro" id="IPR013783">
    <property type="entry name" value="Ig-like_fold"/>
</dbReference>
<dbReference type="InterPro" id="IPR015171">
    <property type="entry name" value="Cyc-maltodext_N"/>
</dbReference>
<accession>A0ABT5VVH9</accession>
<dbReference type="InterPro" id="IPR017853">
    <property type="entry name" value="GH"/>
</dbReference>
<dbReference type="InterPro" id="IPR014756">
    <property type="entry name" value="Ig_E-set"/>
</dbReference>
<evidence type="ECO:0000313" key="5">
    <source>
        <dbReference type="Proteomes" id="UP001528920"/>
    </source>
</evidence>
<dbReference type="PANTHER" id="PTHR10357:SF210">
    <property type="entry name" value="MALTODEXTRIN GLUCOSIDASE"/>
    <property type="match status" value="1"/>
</dbReference>
<dbReference type="InterPro" id="IPR019492">
    <property type="entry name" value="Cyclo-malto-dextrinase_C"/>
</dbReference>
<organism evidence="4 5">
    <name type="scientific">Paralabilibaculum antarcticum</name>
    <dbReference type="NCBI Taxonomy" id="2912572"/>
    <lineage>
        <taxon>Bacteria</taxon>
        <taxon>Pseudomonadati</taxon>
        <taxon>Bacteroidota</taxon>
        <taxon>Bacteroidia</taxon>
        <taxon>Marinilabiliales</taxon>
        <taxon>Marinifilaceae</taxon>
        <taxon>Paralabilibaculum</taxon>
    </lineage>
</organism>
<dbReference type="CDD" id="cd11340">
    <property type="entry name" value="AmyAc_bac_CMD_like_3"/>
    <property type="match status" value="1"/>
</dbReference>
<dbReference type="InterPro" id="IPR006047">
    <property type="entry name" value="GH13_cat_dom"/>
</dbReference>
<dbReference type="Gene3D" id="3.20.20.80">
    <property type="entry name" value="Glycosidases"/>
    <property type="match status" value="1"/>
</dbReference>
<dbReference type="Gene3D" id="2.60.40.10">
    <property type="entry name" value="Immunoglobulins"/>
    <property type="match status" value="1"/>
</dbReference>
<protein>
    <submittedName>
        <fullName evidence="4">Glycoside hydrolase family 13 protein</fullName>
    </submittedName>
</protein>
<keyword evidence="5" id="KW-1185">Reference proteome</keyword>
<dbReference type="GO" id="GO:0016787">
    <property type="term" value="F:hydrolase activity"/>
    <property type="evidence" value="ECO:0007669"/>
    <property type="project" value="UniProtKB-KW"/>
</dbReference>
<dbReference type="Pfam" id="PF00128">
    <property type="entry name" value="Alpha-amylase"/>
    <property type="match status" value="1"/>
</dbReference>
<dbReference type="Pfam" id="PF09087">
    <property type="entry name" value="Cyc-maltodext_N"/>
    <property type="match status" value="1"/>
</dbReference>
<evidence type="ECO:0000256" key="2">
    <source>
        <dbReference type="ARBA" id="ARBA00023295"/>
    </source>
</evidence>
<dbReference type="EMBL" id="JAKJSC010000004">
    <property type="protein sequence ID" value="MDE5419419.1"/>
    <property type="molecule type" value="Genomic_DNA"/>
</dbReference>
<evidence type="ECO:0000259" key="3">
    <source>
        <dbReference type="SMART" id="SM00642"/>
    </source>
</evidence>